<name>A0A7T8TIZ8_KLEPN</name>
<evidence type="ECO:0000313" key="1">
    <source>
        <dbReference type="EMBL" id="QQQ58179.1"/>
    </source>
</evidence>
<sequence>MIGKTIASSRSWKSLLAVLVFRERDHLQEWLANNPQALTKKDDKEDELLIIQKEFAGF</sequence>
<geneLocation type="plasmid" evidence="1">
    <name>pIMP-KP-13-9</name>
</geneLocation>
<protein>
    <submittedName>
        <fullName evidence="1">Uncharacterized protein</fullName>
    </submittedName>
</protein>
<dbReference type="AlphaFoldDB" id="A0A7T8TIZ8"/>
<accession>A0A7T8TIZ8</accession>
<proteinExistence type="predicted"/>
<keyword evidence="1" id="KW-0614">Plasmid</keyword>
<dbReference type="EMBL" id="CP068028">
    <property type="protein sequence ID" value="QQQ58179.1"/>
    <property type="molecule type" value="Genomic_DNA"/>
</dbReference>
<organism evidence="1">
    <name type="scientific">Klebsiella pneumoniae</name>
    <dbReference type="NCBI Taxonomy" id="573"/>
    <lineage>
        <taxon>Bacteria</taxon>
        <taxon>Pseudomonadati</taxon>
        <taxon>Pseudomonadota</taxon>
        <taxon>Gammaproteobacteria</taxon>
        <taxon>Enterobacterales</taxon>
        <taxon>Enterobacteriaceae</taxon>
        <taxon>Klebsiella/Raoultella group</taxon>
        <taxon>Klebsiella</taxon>
        <taxon>Klebsiella pneumoniae complex</taxon>
    </lineage>
</organism>
<gene>
    <name evidence="1" type="ORF">JJQ54_00510</name>
</gene>
<reference evidence="1" key="1">
    <citation type="submission" date="2021-01" db="EMBL/GenBank/DDBJ databases">
        <title>Molecular characteristics of IMP-4-producing CRE.</title>
        <authorList>
            <person name="Qin S."/>
            <person name="Liu W."/>
            <person name="Dong H."/>
        </authorList>
    </citation>
    <scope>NUCLEOTIDE SEQUENCE</scope>
    <source>
        <strain evidence="1">KP-13-9</strain>
        <plasmid evidence="1">pIMP-KP-13-9</plasmid>
    </source>
</reference>